<dbReference type="InterPro" id="IPR032466">
    <property type="entry name" value="Metal_Hydrolase"/>
</dbReference>
<dbReference type="RefSeq" id="WP_310277604.1">
    <property type="nucleotide sequence ID" value="NZ_JAVDWR010000005.1"/>
</dbReference>
<proteinExistence type="predicted"/>
<reference evidence="2 3" key="1">
    <citation type="submission" date="2023-07" db="EMBL/GenBank/DDBJ databases">
        <title>Sorghum-associated microbial communities from plants grown in Nebraska, USA.</title>
        <authorList>
            <person name="Schachtman D."/>
        </authorList>
    </citation>
    <scope>NUCLEOTIDE SEQUENCE [LARGE SCALE GENOMIC DNA]</scope>
    <source>
        <strain evidence="2 3">4138</strain>
    </source>
</reference>
<dbReference type="PANTHER" id="PTHR43135">
    <property type="entry name" value="ALPHA-D-RIBOSE 1-METHYLPHOSPHONATE 5-TRIPHOSPHATE DIPHOSPHATASE"/>
    <property type="match status" value="1"/>
</dbReference>
<dbReference type="InterPro" id="IPR006680">
    <property type="entry name" value="Amidohydro-rel"/>
</dbReference>
<dbReference type="SUPFAM" id="SSF51338">
    <property type="entry name" value="Composite domain of metallo-dependent hydrolases"/>
    <property type="match status" value="1"/>
</dbReference>
<dbReference type="Gene3D" id="3.40.50.10910">
    <property type="entry name" value="Amidohydrolase"/>
    <property type="match status" value="1"/>
</dbReference>
<dbReference type="Gene3D" id="1.20.58.520">
    <property type="entry name" value="Amidohydrolase"/>
    <property type="match status" value="1"/>
</dbReference>
<dbReference type="SUPFAM" id="SSF51556">
    <property type="entry name" value="Metallo-dependent hydrolases"/>
    <property type="match status" value="1"/>
</dbReference>
<dbReference type="Pfam" id="PF01979">
    <property type="entry name" value="Amidohydro_1"/>
    <property type="match status" value="1"/>
</dbReference>
<feature type="domain" description="Amidohydrolase-related" evidence="1">
    <location>
        <begin position="76"/>
        <end position="425"/>
    </location>
</feature>
<dbReference type="EMBL" id="JAVDWR010000005">
    <property type="protein sequence ID" value="MDR7121090.1"/>
    <property type="molecule type" value="Genomic_DNA"/>
</dbReference>
<sequence>MRAGFRLFLVVLCCSGTGLKAQSIVLEGVNLIPMTSETVLYNQRVRVEQGKITAIGPMDEKPVQPAELHIDAKGKYLIPAFSDTHFHQHRNDIADTELLFKLLIANGVTSVRSMAQWNQQDTVAIRQLAAKPEVIAPYYYASGPQVNADNVKNVAEALAMADLHHQRGYDFIKVHGNLDQQAYLALLERAALHGIPVTGHAQRHLPLHYSLRMHSLAHIEELVVLLAGQQLQIPKVTPLQLSQMVEQIKQSGITVSPTLSILALIPDYTDEKRYQLLQQRYESQFIAYGEYQWFTNPENRSYQHQFFKTPQMKKYIADLIQTAQLLTKALSDAGVPLLVGSDNLGFHIAGFSLHEEMQQMQNAGMTAYQVLKAATSDSARYLGRQAVAGTLEVGKNAEFVLLSANPLQQISNTKRIEAVMHKGRWFDRATLDQLLAEALAARKAEKSLAEQVTQ</sequence>
<protein>
    <submittedName>
        <fullName evidence="2">Imidazolonepropionase-like amidohydrolase</fullName>
    </submittedName>
</protein>
<organism evidence="2 3">
    <name type="scientific">Rheinheimera soli</name>
    <dbReference type="NCBI Taxonomy" id="443616"/>
    <lineage>
        <taxon>Bacteria</taxon>
        <taxon>Pseudomonadati</taxon>
        <taxon>Pseudomonadota</taxon>
        <taxon>Gammaproteobacteria</taxon>
        <taxon>Chromatiales</taxon>
        <taxon>Chromatiaceae</taxon>
        <taxon>Rheinheimera</taxon>
    </lineage>
</organism>
<dbReference type="Proteomes" id="UP001257909">
    <property type="component" value="Unassembled WGS sequence"/>
</dbReference>
<gene>
    <name evidence="2" type="ORF">J2W69_002031</name>
</gene>
<dbReference type="InterPro" id="IPR051781">
    <property type="entry name" value="Metallo-dep_Hydrolase"/>
</dbReference>
<evidence type="ECO:0000313" key="3">
    <source>
        <dbReference type="Proteomes" id="UP001257909"/>
    </source>
</evidence>
<accession>A0ABU1VZU5</accession>
<dbReference type="InterPro" id="IPR011059">
    <property type="entry name" value="Metal-dep_hydrolase_composite"/>
</dbReference>
<comment type="caution">
    <text evidence="2">The sequence shown here is derived from an EMBL/GenBank/DDBJ whole genome shotgun (WGS) entry which is preliminary data.</text>
</comment>
<dbReference type="PANTHER" id="PTHR43135:SF3">
    <property type="entry name" value="ALPHA-D-RIBOSE 1-METHYLPHOSPHONATE 5-TRIPHOSPHATE DIPHOSPHATASE"/>
    <property type="match status" value="1"/>
</dbReference>
<keyword evidence="3" id="KW-1185">Reference proteome</keyword>
<evidence type="ECO:0000313" key="2">
    <source>
        <dbReference type="EMBL" id="MDR7121090.1"/>
    </source>
</evidence>
<name>A0ABU1VZU5_9GAMM</name>
<dbReference type="Gene3D" id="2.30.40.10">
    <property type="entry name" value="Urease, subunit C, domain 1"/>
    <property type="match status" value="1"/>
</dbReference>
<dbReference type="Gene3D" id="3.30.110.90">
    <property type="entry name" value="Amidohydrolase"/>
    <property type="match status" value="1"/>
</dbReference>
<evidence type="ECO:0000259" key="1">
    <source>
        <dbReference type="Pfam" id="PF01979"/>
    </source>
</evidence>